<reference evidence="2" key="1">
    <citation type="submission" date="2020-06" db="EMBL/GenBank/DDBJ databases">
        <authorList>
            <consortium name="Plant Systems Biology data submission"/>
        </authorList>
    </citation>
    <scope>NUCLEOTIDE SEQUENCE</scope>
    <source>
        <strain evidence="2">D6</strain>
    </source>
</reference>
<evidence type="ECO:0000256" key="1">
    <source>
        <dbReference type="SAM" id="SignalP"/>
    </source>
</evidence>
<feature type="chain" id="PRO_5040119076" evidence="1">
    <location>
        <begin position="24"/>
        <end position="255"/>
    </location>
</feature>
<name>A0A9N8DYA2_9STRA</name>
<dbReference type="GO" id="GO:0003824">
    <property type="term" value="F:catalytic activity"/>
    <property type="evidence" value="ECO:0007669"/>
    <property type="project" value="InterPro"/>
</dbReference>
<gene>
    <name evidence="2" type="ORF">SEMRO_364_G127130.1</name>
</gene>
<dbReference type="AlphaFoldDB" id="A0A9N8DYA2"/>
<accession>A0A9N8DYA2</accession>
<dbReference type="SMART" id="SM00855">
    <property type="entry name" value="PGAM"/>
    <property type="match status" value="1"/>
</dbReference>
<proteinExistence type="predicted"/>
<dbReference type="OrthoDB" id="354304at2759"/>
<dbReference type="EMBL" id="CAICTM010000363">
    <property type="protein sequence ID" value="CAB9508865.1"/>
    <property type="molecule type" value="Genomic_DNA"/>
</dbReference>
<dbReference type="CDD" id="cd07067">
    <property type="entry name" value="HP_PGM_like"/>
    <property type="match status" value="1"/>
</dbReference>
<comment type="caution">
    <text evidence="2">The sequence shown here is derived from an EMBL/GenBank/DDBJ whole genome shotgun (WGS) entry which is preliminary data.</text>
</comment>
<dbReference type="InterPro" id="IPR029033">
    <property type="entry name" value="His_PPase_superfam"/>
</dbReference>
<dbReference type="Proteomes" id="UP001153069">
    <property type="component" value="Unassembled WGS sequence"/>
</dbReference>
<protein>
    <submittedName>
        <fullName evidence="2">Pfam:PGAM</fullName>
    </submittedName>
</protein>
<evidence type="ECO:0000313" key="2">
    <source>
        <dbReference type="EMBL" id="CAB9508865.1"/>
    </source>
</evidence>
<evidence type="ECO:0000313" key="3">
    <source>
        <dbReference type="Proteomes" id="UP001153069"/>
    </source>
</evidence>
<dbReference type="PANTHER" id="PTHR47821:SF2">
    <property type="entry name" value="PHOSPHOGLYCERATE MUTASE FAMILY PROTEIN"/>
    <property type="match status" value="1"/>
</dbReference>
<dbReference type="PANTHER" id="PTHR47821">
    <property type="entry name" value="PHOSPHOGLYCERATE MUTASE FAMILY PROTEIN"/>
    <property type="match status" value="1"/>
</dbReference>
<organism evidence="2 3">
    <name type="scientific">Seminavis robusta</name>
    <dbReference type="NCBI Taxonomy" id="568900"/>
    <lineage>
        <taxon>Eukaryota</taxon>
        <taxon>Sar</taxon>
        <taxon>Stramenopiles</taxon>
        <taxon>Ochrophyta</taxon>
        <taxon>Bacillariophyta</taxon>
        <taxon>Bacillariophyceae</taxon>
        <taxon>Bacillariophycidae</taxon>
        <taxon>Naviculales</taxon>
        <taxon>Naviculaceae</taxon>
        <taxon>Seminavis</taxon>
    </lineage>
</organism>
<dbReference type="SUPFAM" id="SSF53254">
    <property type="entry name" value="Phosphoglycerate mutase-like"/>
    <property type="match status" value="1"/>
</dbReference>
<dbReference type="InterPro" id="IPR013078">
    <property type="entry name" value="His_Pase_superF_clade-1"/>
</dbReference>
<dbReference type="Gene3D" id="3.40.50.1240">
    <property type="entry name" value="Phosphoglycerate mutase-like"/>
    <property type="match status" value="1"/>
</dbReference>
<dbReference type="InterPro" id="IPR001345">
    <property type="entry name" value="PG/BPGM_mutase_AS"/>
</dbReference>
<sequence>MAFLLPMLLLILCLFSWLPLASTTATDNYNLLLNRSPSSLRNEYWVLRHGQSQANVAKLIASSPEIACQKYGLSDVGKEQAALAGDEAVEAFHERNTREPRLQAVVLLSSDLLRAKETAEIVRDKLILAGIPLLYQNVGEPRIDKGLAMETRLRERWFGEWDETSDTNYPNVWKDDAEDADHTIKGVESVNQVVSRSTKCICDWDERLERCMVICVAHGDVLQIMQTGFAKMDPTKHRTLEHLETAKLRRLELKE</sequence>
<dbReference type="Pfam" id="PF00300">
    <property type="entry name" value="His_Phos_1"/>
    <property type="match status" value="2"/>
</dbReference>
<feature type="signal peptide" evidence="1">
    <location>
        <begin position="1"/>
        <end position="23"/>
    </location>
</feature>
<keyword evidence="3" id="KW-1185">Reference proteome</keyword>
<keyword evidence="1" id="KW-0732">Signal</keyword>
<dbReference type="PROSITE" id="PS00175">
    <property type="entry name" value="PG_MUTASE"/>
    <property type="match status" value="1"/>
</dbReference>